<dbReference type="RefSeq" id="WP_020583869.1">
    <property type="nucleotide sequence ID" value="NZ_JOJP01000001.1"/>
</dbReference>
<name>A0A081KDK6_9GAMM</name>
<dbReference type="EMBL" id="JOJP01000001">
    <property type="protein sequence ID" value="KEI72232.1"/>
    <property type="molecule type" value="Genomic_DNA"/>
</dbReference>
<sequence length="352" mass="37766">MNGATGAAASVNGAHFNGYESSDNPAAVDANVAGGTFRNSTPEDHANYQPVGGRVPNAHMPEGTFMTQSQAESDPCESSSLSRKDGSDHEDSDSGSSELSNFGSSLSSEEAGASRLAQRLEDLTVGSTENAAEPCIDKLKRLLEDLTVKLMELESLSGQADSEEGKAKYENAIEELGLMIGNSIGSNLSDDLQELNKTACGIQSWLEKNSKLIGKFEVQPGGIRVPDVKTGSLCNVQFDGYINGVANSGVMVVLNELMKKIDSYLGKHDIQLSGYCLCTRAEDGIYKPVLSLSLSWVNNRELADFTFLLDGDSQKGIPYFFDELNGFLRPVFGEMREAGASAPERSLVESYQ</sequence>
<keyword evidence="3" id="KW-1185">Reference proteome</keyword>
<feature type="compositionally biased region" description="Low complexity" evidence="1">
    <location>
        <begin position="94"/>
        <end position="110"/>
    </location>
</feature>
<evidence type="ECO:0000313" key="3">
    <source>
        <dbReference type="Proteomes" id="UP000027997"/>
    </source>
</evidence>
<evidence type="ECO:0000313" key="2">
    <source>
        <dbReference type="EMBL" id="KEI72232.1"/>
    </source>
</evidence>
<dbReference type="Proteomes" id="UP000027997">
    <property type="component" value="Unassembled WGS sequence"/>
</dbReference>
<proteinExistence type="predicted"/>
<feature type="compositionally biased region" description="Polar residues" evidence="1">
    <location>
        <begin position="65"/>
        <end position="81"/>
    </location>
</feature>
<feature type="region of interest" description="Disordered" evidence="1">
    <location>
        <begin position="1"/>
        <end position="110"/>
    </location>
</feature>
<accession>A0A081KDK6</accession>
<reference evidence="2 3" key="1">
    <citation type="submission" date="2014-06" db="EMBL/GenBank/DDBJ databases">
        <title>Whole Genome Sequences of Three Symbiotic Endozoicomonas Bacteria.</title>
        <authorList>
            <person name="Neave M.J."/>
            <person name="Apprill A."/>
            <person name="Voolstra C.R."/>
        </authorList>
    </citation>
    <scope>NUCLEOTIDE SEQUENCE [LARGE SCALE GENOMIC DNA]</scope>
    <source>
        <strain evidence="2 3">DSM 22380</strain>
    </source>
</reference>
<gene>
    <name evidence="2" type="ORF">GV64_17185</name>
</gene>
<evidence type="ECO:0000256" key="1">
    <source>
        <dbReference type="SAM" id="MobiDB-lite"/>
    </source>
</evidence>
<protein>
    <submittedName>
        <fullName evidence="2">Uncharacterized protein</fullName>
    </submittedName>
</protein>
<dbReference type="AlphaFoldDB" id="A0A081KDK6"/>
<comment type="caution">
    <text evidence="2">The sequence shown here is derived from an EMBL/GenBank/DDBJ whole genome shotgun (WGS) entry which is preliminary data.</text>
</comment>
<organism evidence="2 3">
    <name type="scientific">Endozoicomonas elysicola</name>
    <dbReference type="NCBI Taxonomy" id="305900"/>
    <lineage>
        <taxon>Bacteria</taxon>
        <taxon>Pseudomonadati</taxon>
        <taxon>Pseudomonadota</taxon>
        <taxon>Gammaproteobacteria</taxon>
        <taxon>Oceanospirillales</taxon>
        <taxon>Endozoicomonadaceae</taxon>
        <taxon>Endozoicomonas</taxon>
    </lineage>
</organism>